<keyword evidence="7" id="KW-1185">Reference proteome</keyword>
<evidence type="ECO:0000256" key="4">
    <source>
        <dbReference type="SAM" id="SignalP"/>
    </source>
</evidence>
<dbReference type="Proteomes" id="UP000317371">
    <property type="component" value="Unassembled WGS sequence"/>
</dbReference>
<feature type="chain" id="PRO_5022070037" evidence="4">
    <location>
        <begin position="24"/>
        <end position="525"/>
    </location>
</feature>
<dbReference type="CDD" id="cd00995">
    <property type="entry name" value="PBP2_NikA_DppA_OppA_like"/>
    <property type="match status" value="1"/>
</dbReference>
<feature type="signal peptide" evidence="4">
    <location>
        <begin position="1"/>
        <end position="23"/>
    </location>
</feature>
<dbReference type="Gene3D" id="3.10.105.10">
    <property type="entry name" value="Dipeptide-binding Protein, Domain 3"/>
    <property type="match status" value="1"/>
</dbReference>
<feature type="domain" description="Solute-binding protein family 5" evidence="5">
    <location>
        <begin position="90"/>
        <end position="433"/>
    </location>
</feature>
<dbReference type="GO" id="GO:0043190">
    <property type="term" value="C:ATP-binding cassette (ABC) transporter complex"/>
    <property type="evidence" value="ECO:0007669"/>
    <property type="project" value="InterPro"/>
</dbReference>
<dbReference type="GO" id="GO:0015833">
    <property type="term" value="P:peptide transport"/>
    <property type="evidence" value="ECO:0007669"/>
    <property type="project" value="TreeGrafter"/>
</dbReference>
<evidence type="ECO:0000259" key="5">
    <source>
        <dbReference type="Pfam" id="PF00496"/>
    </source>
</evidence>
<dbReference type="PANTHER" id="PTHR30290">
    <property type="entry name" value="PERIPLASMIC BINDING COMPONENT OF ABC TRANSPORTER"/>
    <property type="match status" value="1"/>
</dbReference>
<dbReference type="Pfam" id="PF00496">
    <property type="entry name" value="SBP_bac_5"/>
    <property type="match status" value="1"/>
</dbReference>
<dbReference type="EMBL" id="VIGC01000014">
    <property type="protein sequence ID" value="TQE95348.1"/>
    <property type="molecule type" value="Genomic_DNA"/>
</dbReference>
<dbReference type="InterPro" id="IPR030678">
    <property type="entry name" value="Peptide/Ni-bd"/>
</dbReference>
<dbReference type="InParanoid" id="A0A540VF16"/>
<accession>A0A540VF16</accession>
<evidence type="ECO:0000256" key="1">
    <source>
        <dbReference type="ARBA" id="ARBA00005695"/>
    </source>
</evidence>
<comment type="caution">
    <text evidence="6">The sequence shown here is derived from an EMBL/GenBank/DDBJ whole genome shotgun (WGS) entry which is preliminary data.</text>
</comment>
<keyword evidence="3 4" id="KW-0732">Signal</keyword>
<dbReference type="InterPro" id="IPR000914">
    <property type="entry name" value="SBP_5_dom"/>
</dbReference>
<organism evidence="6 7">
    <name type="scientific">Litorilinea aerophila</name>
    <dbReference type="NCBI Taxonomy" id="1204385"/>
    <lineage>
        <taxon>Bacteria</taxon>
        <taxon>Bacillati</taxon>
        <taxon>Chloroflexota</taxon>
        <taxon>Caldilineae</taxon>
        <taxon>Caldilineales</taxon>
        <taxon>Caldilineaceae</taxon>
        <taxon>Litorilinea</taxon>
    </lineage>
</organism>
<dbReference type="SUPFAM" id="SSF53850">
    <property type="entry name" value="Periplasmic binding protein-like II"/>
    <property type="match status" value="1"/>
</dbReference>
<dbReference type="GO" id="GO:0042597">
    <property type="term" value="C:periplasmic space"/>
    <property type="evidence" value="ECO:0007669"/>
    <property type="project" value="UniProtKB-ARBA"/>
</dbReference>
<evidence type="ECO:0000256" key="2">
    <source>
        <dbReference type="ARBA" id="ARBA00022448"/>
    </source>
</evidence>
<keyword evidence="2" id="KW-0813">Transport</keyword>
<dbReference type="GO" id="GO:1904680">
    <property type="term" value="F:peptide transmembrane transporter activity"/>
    <property type="evidence" value="ECO:0007669"/>
    <property type="project" value="TreeGrafter"/>
</dbReference>
<evidence type="ECO:0000313" key="6">
    <source>
        <dbReference type="EMBL" id="TQE95348.1"/>
    </source>
</evidence>
<dbReference type="AlphaFoldDB" id="A0A540VF16"/>
<evidence type="ECO:0000313" key="7">
    <source>
        <dbReference type="Proteomes" id="UP000317371"/>
    </source>
</evidence>
<dbReference type="InterPro" id="IPR039424">
    <property type="entry name" value="SBP_5"/>
</dbReference>
<dbReference type="RefSeq" id="WP_141610404.1">
    <property type="nucleotide sequence ID" value="NZ_VIGC02000014.1"/>
</dbReference>
<sequence length="525" mass="58998">MQSRWTLVVTVLLLLAMIGTGCAAPVQPAGAPAAPQEAAAEPAGPRAGGTLTLSLGEDFVTFHPYFDVTNHNIKPTFFEAPIRISDEGTFEPWLAESWEESEDGLSITLHLRQGIKFHNGREMTADDVVWSVEYAMNEELGHHLSDRFQTASGAEKIDDYTVRINYSEVTQSKLDGIARLYIFPQEAAETIETVPVGTGPFKFVEWVPGDQMVAERFEDYWREGLPYLDRVVVKPIPDEQARLVNLKAGSIEALMGVPLIDKAALEQEPGIVVGQTPPGFGFYAFIMNVRTPPFDNVLVRQAMNYAIDRDKIIQTAFHGEAIPVKVPYPPTSWAYAPDLEDYYTYDPERARELLAEAGYPDGFSTEMMIRGTGGPHLDIAQVYQQDLAAIGVQVELLPTELPQYWPKLFDGQFAIVSHATGEATVDPSGLFEGAACCRPFRNFFGITEDDTWFPEYRDVIFQARAESDQAKRKELYHRALEILLEQGWTIPVAWQQDVYAHRDYVKDFRTDMDGLIWLGETWLDR</sequence>
<dbReference type="OrthoDB" id="9772924at2"/>
<proteinExistence type="inferred from homology"/>
<dbReference type="PANTHER" id="PTHR30290:SF9">
    <property type="entry name" value="OLIGOPEPTIDE-BINDING PROTEIN APPA"/>
    <property type="match status" value="1"/>
</dbReference>
<dbReference type="PROSITE" id="PS51257">
    <property type="entry name" value="PROKAR_LIPOPROTEIN"/>
    <property type="match status" value="1"/>
</dbReference>
<evidence type="ECO:0000256" key="3">
    <source>
        <dbReference type="ARBA" id="ARBA00022729"/>
    </source>
</evidence>
<comment type="similarity">
    <text evidence="1">Belongs to the bacterial solute-binding protein 5 family.</text>
</comment>
<dbReference type="Gene3D" id="3.40.190.10">
    <property type="entry name" value="Periplasmic binding protein-like II"/>
    <property type="match status" value="1"/>
</dbReference>
<gene>
    <name evidence="6" type="ORF">FKZ61_12130</name>
</gene>
<reference evidence="6 7" key="1">
    <citation type="submission" date="2019-06" db="EMBL/GenBank/DDBJ databases">
        <title>Genome sequence of Litorilinea aerophila BAA-2444.</title>
        <authorList>
            <person name="Maclea K.S."/>
            <person name="Maurais E.G."/>
            <person name="Iannazzi L.C."/>
        </authorList>
    </citation>
    <scope>NUCLEOTIDE SEQUENCE [LARGE SCALE GENOMIC DNA]</scope>
    <source>
        <strain evidence="6 7">ATCC BAA-2444</strain>
    </source>
</reference>
<protein>
    <submittedName>
        <fullName evidence="6">ABC transporter substrate-binding protein</fullName>
    </submittedName>
</protein>
<dbReference type="PIRSF" id="PIRSF002741">
    <property type="entry name" value="MppA"/>
    <property type="match status" value="1"/>
</dbReference>
<name>A0A540VF16_9CHLR</name>